<dbReference type="Proteomes" id="UP000048984">
    <property type="component" value="Unassembled WGS sequence"/>
</dbReference>
<evidence type="ECO:0000256" key="1">
    <source>
        <dbReference type="ARBA" id="ARBA00001974"/>
    </source>
</evidence>
<organism evidence="8 9">
    <name type="scientific">Prosthecodimorpha hirschii</name>
    <dbReference type="NCBI Taxonomy" id="665126"/>
    <lineage>
        <taxon>Bacteria</taxon>
        <taxon>Pseudomonadati</taxon>
        <taxon>Pseudomonadota</taxon>
        <taxon>Alphaproteobacteria</taxon>
        <taxon>Hyphomicrobiales</taxon>
        <taxon>Ancalomicrobiaceae</taxon>
        <taxon>Prosthecodimorpha</taxon>
    </lineage>
</organism>
<dbReference type="InterPro" id="IPR006076">
    <property type="entry name" value="FAD-dep_OxRdtase"/>
</dbReference>
<comment type="cofactor">
    <cofactor evidence="1">
        <name>FAD</name>
        <dbReference type="ChEBI" id="CHEBI:57692"/>
    </cofactor>
</comment>
<dbReference type="Pfam" id="PF05199">
    <property type="entry name" value="GMC_oxred_C"/>
    <property type="match status" value="1"/>
</dbReference>
<gene>
    <name evidence="8" type="ORF">ABB55_01340</name>
</gene>
<dbReference type="InterPro" id="IPR007867">
    <property type="entry name" value="GMC_OxRtase_C"/>
</dbReference>
<sequence length="554" mass="59486">MITERLDGLDGSRHDLCIVGAGPVGLTLALEWARRGRRVLVLESGGRKPDAETTALSAAEIVDPARHDAMTIAVARRLGGTSNLWAGRCLPFDPIDFEPRPMVGDARWPFGLDELAPHYAAACAYAGCGAPVFRDALPDAGRGPADDAFDAGRLERFSNQPRFHKAHAAALENDPRIDLRLNATVVDAVFAETGRIAGLLVAGPDGTRVRVAADRVVLACGGLETARLLLAFRRDRPDRFGGADGPLGRGYMGHLIGEVADITFTDAATEAAFDFYRDGRGSYARRRMIPSDALQRAEALPNVSFWPVVPPSADPRHGSAILSAVLLALSVGPLGRMVVAEAIRKRHVPDRFDRWPHVLNVLRGLPAAATFLPAFLLRRRFARERLPGFFVRNAARTYGLSYHAEHWPDRSSRVWLTGETDRLGLPRLGIDLRFARDNAEGVLRAHDALGAWLERTGLGRMAWRGPREAAADSILAKAAHGTHQIGVARMGLSRATAVVDADLACFDCPNLHVVGTAVLPTSGQANPTLTAIALAVRLAGHLAGAGHSGRPVAP</sequence>
<evidence type="ECO:0000259" key="7">
    <source>
        <dbReference type="Pfam" id="PF05199"/>
    </source>
</evidence>
<evidence type="ECO:0000256" key="5">
    <source>
        <dbReference type="ARBA" id="ARBA00023002"/>
    </source>
</evidence>
<evidence type="ECO:0000313" key="8">
    <source>
        <dbReference type="EMBL" id="KPL51029.1"/>
    </source>
</evidence>
<dbReference type="InterPro" id="IPR036188">
    <property type="entry name" value="FAD/NAD-bd_sf"/>
</dbReference>
<evidence type="ECO:0000256" key="4">
    <source>
        <dbReference type="ARBA" id="ARBA00022827"/>
    </source>
</evidence>
<keyword evidence="9" id="KW-1185">Reference proteome</keyword>
<keyword evidence="3" id="KW-0285">Flavoprotein</keyword>
<evidence type="ECO:0000313" key="9">
    <source>
        <dbReference type="Proteomes" id="UP000048984"/>
    </source>
</evidence>
<feature type="domain" description="FAD dependent oxidoreductase" evidence="6">
    <location>
        <begin position="15"/>
        <end position="223"/>
    </location>
</feature>
<reference evidence="8 9" key="2">
    <citation type="submission" date="2015-10" db="EMBL/GenBank/DDBJ databases">
        <title>Draft Genome Sequence of Prosthecomicrobium hirschii ATCC 27832.</title>
        <authorList>
            <person name="Daniel J."/>
            <person name="Givan S.A."/>
            <person name="Brun Y.V."/>
            <person name="Brown P.J."/>
        </authorList>
    </citation>
    <scope>NUCLEOTIDE SEQUENCE [LARGE SCALE GENOMIC DNA]</scope>
    <source>
        <strain evidence="8 9">16</strain>
    </source>
</reference>
<evidence type="ECO:0000256" key="3">
    <source>
        <dbReference type="ARBA" id="ARBA00022630"/>
    </source>
</evidence>
<dbReference type="SUPFAM" id="SSF51905">
    <property type="entry name" value="FAD/NAD(P)-binding domain"/>
    <property type="match status" value="1"/>
</dbReference>
<dbReference type="Pfam" id="PF01266">
    <property type="entry name" value="DAO"/>
    <property type="match status" value="1"/>
</dbReference>
<keyword evidence="5" id="KW-0560">Oxidoreductase</keyword>
<evidence type="ECO:0000256" key="2">
    <source>
        <dbReference type="ARBA" id="ARBA00010790"/>
    </source>
</evidence>
<dbReference type="PANTHER" id="PTHR42784">
    <property type="entry name" value="PYRANOSE 2-OXIDASE"/>
    <property type="match status" value="1"/>
</dbReference>
<accession>A0A0P6VG97</accession>
<dbReference type="RefSeq" id="WP_054357192.1">
    <property type="nucleotide sequence ID" value="NZ_LJYW01000001.1"/>
</dbReference>
<dbReference type="PANTHER" id="PTHR42784:SF1">
    <property type="entry name" value="PYRANOSE 2-OXIDASE"/>
    <property type="match status" value="1"/>
</dbReference>
<dbReference type="InterPro" id="IPR051473">
    <property type="entry name" value="P2Ox-like"/>
</dbReference>
<dbReference type="AlphaFoldDB" id="A0A0P6VG97"/>
<keyword evidence="4" id="KW-0274">FAD</keyword>
<name>A0A0P6VG97_9HYPH</name>
<evidence type="ECO:0000259" key="6">
    <source>
        <dbReference type="Pfam" id="PF01266"/>
    </source>
</evidence>
<dbReference type="EMBL" id="LJYW01000001">
    <property type="protein sequence ID" value="KPL51029.1"/>
    <property type="molecule type" value="Genomic_DNA"/>
</dbReference>
<dbReference type="GO" id="GO:0016614">
    <property type="term" value="F:oxidoreductase activity, acting on CH-OH group of donors"/>
    <property type="evidence" value="ECO:0007669"/>
    <property type="project" value="InterPro"/>
</dbReference>
<reference evidence="8 9" key="1">
    <citation type="submission" date="2015-09" db="EMBL/GenBank/DDBJ databases">
        <authorList>
            <person name="Jackson K.R."/>
            <person name="Lunt B.L."/>
            <person name="Fisher J.N.B."/>
            <person name="Gardner A.V."/>
            <person name="Bailey M.E."/>
            <person name="Deus L.M."/>
            <person name="Earl A.S."/>
            <person name="Gibby P.D."/>
            <person name="Hartmann K.A."/>
            <person name="Liu J.E."/>
            <person name="Manci A.M."/>
            <person name="Nielsen D.A."/>
            <person name="Solomon M.B."/>
            <person name="Breakwell D.P."/>
            <person name="Burnett S.H."/>
            <person name="Grose J.H."/>
        </authorList>
    </citation>
    <scope>NUCLEOTIDE SEQUENCE [LARGE SCALE GENOMIC DNA]</scope>
    <source>
        <strain evidence="8 9">16</strain>
    </source>
</reference>
<dbReference type="Gene3D" id="3.50.50.60">
    <property type="entry name" value="FAD/NAD(P)-binding domain"/>
    <property type="match status" value="2"/>
</dbReference>
<comment type="caution">
    <text evidence="8">The sequence shown here is derived from an EMBL/GenBank/DDBJ whole genome shotgun (WGS) entry which is preliminary data.</text>
</comment>
<feature type="domain" description="Glucose-methanol-choline oxidoreductase C-terminal" evidence="7">
    <location>
        <begin position="408"/>
        <end position="535"/>
    </location>
</feature>
<protein>
    <recommendedName>
        <fullName evidence="10">Glucose-methanol-choline oxidoreductase C-terminal domain-containing protein</fullName>
    </recommendedName>
</protein>
<comment type="similarity">
    <text evidence="2">Belongs to the GMC oxidoreductase family.</text>
</comment>
<dbReference type="STRING" id="665126.ABB55_01340"/>
<evidence type="ECO:0008006" key="10">
    <source>
        <dbReference type="Google" id="ProtNLM"/>
    </source>
</evidence>
<proteinExistence type="inferred from homology"/>